<dbReference type="InterPro" id="IPR032466">
    <property type="entry name" value="Metal_Hydrolase"/>
</dbReference>
<evidence type="ECO:0000256" key="3">
    <source>
        <dbReference type="PROSITE-ProRule" id="PRU00679"/>
    </source>
</evidence>
<evidence type="ECO:0000313" key="5">
    <source>
        <dbReference type="Proteomes" id="UP001501690"/>
    </source>
</evidence>
<dbReference type="PANTHER" id="PTHR10819">
    <property type="entry name" value="PHOSPHOTRIESTERASE-RELATED"/>
    <property type="match status" value="1"/>
</dbReference>
<dbReference type="Gene3D" id="3.20.20.140">
    <property type="entry name" value="Metal-dependent hydrolases"/>
    <property type="match status" value="1"/>
</dbReference>
<dbReference type="RefSeq" id="WP_344067861.1">
    <property type="nucleotide sequence ID" value="NZ_BAAAPL010000001.1"/>
</dbReference>
<proteinExistence type="inferred from homology"/>
<name>A0ABP4TI12_9MICO</name>
<reference evidence="5" key="1">
    <citation type="journal article" date="2019" name="Int. J. Syst. Evol. Microbiol.">
        <title>The Global Catalogue of Microorganisms (GCM) 10K type strain sequencing project: providing services to taxonomists for standard genome sequencing and annotation.</title>
        <authorList>
            <consortium name="The Broad Institute Genomics Platform"/>
            <consortium name="The Broad Institute Genome Sequencing Center for Infectious Disease"/>
            <person name="Wu L."/>
            <person name="Ma J."/>
        </authorList>
    </citation>
    <scope>NUCLEOTIDE SEQUENCE [LARGE SCALE GENOMIC DNA]</scope>
    <source>
        <strain evidence="5">JCM 15577</strain>
    </source>
</reference>
<organism evidence="4 5">
    <name type="scientific">Microbacterium sediminicola</name>
    <dbReference type="NCBI Taxonomy" id="415210"/>
    <lineage>
        <taxon>Bacteria</taxon>
        <taxon>Bacillati</taxon>
        <taxon>Actinomycetota</taxon>
        <taxon>Actinomycetes</taxon>
        <taxon>Micrococcales</taxon>
        <taxon>Microbacteriaceae</taxon>
        <taxon>Microbacterium</taxon>
    </lineage>
</organism>
<dbReference type="EMBL" id="BAAAPL010000001">
    <property type="protein sequence ID" value="GAA1688177.1"/>
    <property type="molecule type" value="Genomic_DNA"/>
</dbReference>
<gene>
    <name evidence="4" type="ORF">GCM10009808_01440</name>
</gene>
<comment type="caution">
    <text evidence="4">The sequence shown here is derived from an EMBL/GenBank/DDBJ whole genome shotgun (WGS) entry which is preliminary data.</text>
</comment>
<comment type="similarity">
    <text evidence="3">Belongs to the metallo-dependent hydrolases superfamily. Phosphotriesterase family.</text>
</comment>
<accession>A0ABP4TI12</accession>
<keyword evidence="1" id="KW-0479">Metal-binding</keyword>
<evidence type="ECO:0000256" key="2">
    <source>
        <dbReference type="ARBA" id="ARBA00022801"/>
    </source>
</evidence>
<dbReference type="PANTHER" id="PTHR10819:SF3">
    <property type="entry name" value="PHOSPHOTRIESTERASE-RELATED PROTEIN"/>
    <property type="match status" value="1"/>
</dbReference>
<protein>
    <submittedName>
        <fullName evidence="4">Phosphotriesterase-related protein</fullName>
    </submittedName>
</protein>
<comment type="caution">
    <text evidence="3">Lacks conserved residue(s) required for the propagation of feature annotation.</text>
</comment>
<evidence type="ECO:0000313" key="4">
    <source>
        <dbReference type="EMBL" id="GAA1688177.1"/>
    </source>
</evidence>
<dbReference type="InterPro" id="IPR001559">
    <property type="entry name" value="Phosphotriesterase"/>
</dbReference>
<keyword evidence="5" id="KW-1185">Reference proteome</keyword>
<dbReference type="PROSITE" id="PS51347">
    <property type="entry name" value="PHOSPHOTRIESTERASE_2"/>
    <property type="match status" value="1"/>
</dbReference>
<sequence>MIETVLGPIDASTLGPTCMHDHVLADSSTLQRAGASPAPADETVAIENLGYLRWNMLAFADNLRLDDPHLAVEEVGNAVSAGQFALVESSSLGLGPDHAGLPEIARRSGMSIVSSYGTYIPRTVPDSVAELTEQQLEGLFRRTLHDAVPGTEFRAGMLGIMGTTDAFEERERAQLRAAARAASDAGCAVSVRLDQDTRWGLDVLALMAAEGLPASRVIFTNADEYMDAGYWDELADAGAVLEMCFGTEAMHLGRLDNPTDHERIPYFLDFLETHPHSRHVLGQSVWTKAQLRAFGGYGYAHLMATIAPVLVDRGLSAERVERMLVDEPRRLLDRG</sequence>
<dbReference type="Proteomes" id="UP001501690">
    <property type="component" value="Unassembled WGS sequence"/>
</dbReference>
<dbReference type="SUPFAM" id="SSF51556">
    <property type="entry name" value="Metallo-dependent hydrolases"/>
    <property type="match status" value="1"/>
</dbReference>
<keyword evidence="2" id="KW-0378">Hydrolase</keyword>
<evidence type="ECO:0000256" key="1">
    <source>
        <dbReference type="ARBA" id="ARBA00022723"/>
    </source>
</evidence>
<dbReference type="Pfam" id="PF02126">
    <property type="entry name" value="PTE"/>
    <property type="match status" value="1"/>
</dbReference>